<dbReference type="Proteomes" id="UP000824366">
    <property type="component" value="Chromosome"/>
</dbReference>
<reference evidence="1 2" key="1">
    <citation type="journal article" date="2021" name="Microbiol. Spectr.">
        <title>A Single Bacterium Capable of Oxidation and Reduction of Iron at Circumneutral pH.</title>
        <authorList>
            <person name="Kato S."/>
            <person name="Ohkuma M."/>
        </authorList>
    </citation>
    <scope>NUCLEOTIDE SEQUENCE [LARGE SCALE GENOMIC DNA]</scope>
    <source>
        <strain evidence="1 2">MIZ03</strain>
    </source>
</reference>
<name>A0ABN6D756_9BURK</name>
<keyword evidence="2" id="KW-1185">Reference proteome</keyword>
<accession>A0ABN6D756</accession>
<evidence type="ECO:0000313" key="1">
    <source>
        <dbReference type="EMBL" id="BCO26641.1"/>
    </source>
</evidence>
<organism evidence="1 2">
    <name type="scientific">Rhodoferax lithotrophicus</name>
    <dbReference type="NCBI Taxonomy" id="2798804"/>
    <lineage>
        <taxon>Bacteria</taxon>
        <taxon>Pseudomonadati</taxon>
        <taxon>Pseudomonadota</taxon>
        <taxon>Betaproteobacteria</taxon>
        <taxon>Burkholderiales</taxon>
        <taxon>Comamonadaceae</taxon>
        <taxon>Rhodoferax</taxon>
    </lineage>
</organism>
<gene>
    <name evidence="1" type="ORF">MIZ03_1524</name>
</gene>
<evidence type="ECO:0000313" key="2">
    <source>
        <dbReference type="Proteomes" id="UP000824366"/>
    </source>
</evidence>
<sequence length="30" mass="3375">MNEADRVHIARALQDIDTWRASGMKLAAYA</sequence>
<dbReference type="EMBL" id="AP024238">
    <property type="protein sequence ID" value="BCO26641.1"/>
    <property type="molecule type" value="Genomic_DNA"/>
</dbReference>
<proteinExistence type="predicted"/>
<protein>
    <submittedName>
        <fullName evidence="1">Uncharacterized protein</fullName>
    </submittedName>
</protein>